<dbReference type="Pfam" id="PF09489">
    <property type="entry name" value="CbtB"/>
    <property type="match status" value="1"/>
</dbReference>
<evidence type="ECO:0000313" key="2">
    <source>
        <dbReference type="EMBL" id="MDY0874401.1"/>
    </source>
</evidence>
<keyword evidence="1" id="KW-0812">Transmembrane</keyword>
<protein>
    <submittedName>
        <fullName evidence="2">CbtB-domain containing protein</fullName>
    </submittedName>
</protein>
<dbReference type="Proteomes" id="UP001271769">
    <property type="component" value="Unassembled WGS sequence"/>
</dbReference>
<sequence length="64" mass="6677">MQTNAQLASSAVSTKTTARTEALAGAFMAAVLGLVMVWGVGFSHIEAVHNAAHDTRHANAFPCH</sequence>
<name>A0ABU5E4F1_9PROT</name>
<gene>
    <name evidence="2" type="ORF">SMD31_20850</name>
</gene>
<dbReference type="RefSeq" id="WP_320502868.1">
    <property type="nucleotide sequence ID" value="NZ_JAXCLX010000004.1"/>
</dbReference>
<dbReference type="EMBL" id="JAXCLX010000004">
    <property type="protein sequence ID" value="MDY0874401.1"/>
    <property type="molecule type" value="Genomic_DNA"/>
</dbReference>
<proteinExistence type="predicted"/>
<evidence type="ECO:0000256" key="1">
    <source>
        <dbReference type="SAM" id="Phobius"/>
    </source>
</evidence>
<organism evidence="2 3">
    <name type="scientific">Dongia rigui</name>
    <dbReference type="NCBI Taxonomy" id="940149"/>
    <lineage>
        <taxon>Bacteria</taxon>
        <taxon>Pseudomonadati</taxon>
        <taxon>Pseudomonadota</taxon>
        <taxon>Alphaproteobacteria</taxon>
        <taxon>Rhodospirillales</taxon>
        <taxon>Dongiaceae</taxon>
        <taxon>Dongia</taxon>
    </lineage>
</organism>
<feature type="transmembrane region" description="Helical" evidence="1">
    <location>
        <begin position="22"/>
        <end position="42"/>
    </location>
</feature>
<accession>A0ABU5E4F1</accession>
<dbReference type="NCBIfam" id="TIGR02459">
    <property type="entry name" value="CbtB"/>
    <property type="match status" value="1"/>
</dbReference>
<comment type="caution">
    <text evidence="2">The sequence shown here is derived from an EMBL/GenBank/DDBJ whole genome shotgun (WGS) entry which is preliminary data.</text>
</comment>
<evidence type="ECO:0000313" key="3">
    <source>
        <dbReference type="Proteomes" id="UP001271769"/>
    </source>
</evidence>
<reference evidence="2 3" key="1">
    <citation type="journal article" date="2013" name="Antonie Van Leeuwenhoek">
        <title>Dongia rigui sp. nov., isolated from freshwater of a large wetland in Korea.</title>
        <authorList>
            <person name="Baik K.S."/>
            <person name="Hwang Y.M."/>
            <person name="Choi J.S."/>
            <person name="Kwon J."/>
            <person name="Seong C.N."/>
        </authorList>
    </citation>
    <scope>NUCLEOTIDE SEQUENCE [LARGE SCALE GENOMIC DNA]</scope>
    <source>
        <strain evidence="2 3">04SU4-P</strain>
    </source>
</reference>
<dbReference type="InterPro" id="IPR012667">
    <property type="entry name" value="CbtB_put"/>
</dbReference>
<keyword evidence="3" id="KW-1185">Reference proteome</keyword>
<keyword evidence="1" id="KW-1133">Transmembrane helix</keyword>
<keyword evidence="1" id="KW-0472">Membrane</keyword>